<dbReference type="EMBL" id="LAZR01003210">
    <property type="protein sequence ID" value="KKN20769.1"/>
    <property type="molecule type" value="Genomic_DNA"/>
</dbReference>
<organism evidence="8">
    <name type="scientific">marine sediment metagenome</name>
    <dbReference type="NCBI Taxonomy" id="412755"/>
    <lineage>
        <taxon>unclassified sequences</taxon>
        <taxon>metagenomes</taxon>
        <taxon>ecological metagenomes</taxon>
    </lineage>
</organism>
<dbReference type="AlphaFoldDB" id="A0A0F9NSA5"/>
<dbReference type="GO" id="GO:0005886">
    <property type="term" value="C:plasma membrane"/>
    <property type="evidence" value="ECO:0007669"/>
    <property type="project" value="UniProtKB-SubCell"/>
</dbReference>
<keyword evidence="2" id="KW-0813">Transport</keyword>
<feature type="transmembrane region" description="Helical" evidence="7">
    <location>
        <begin position="336"/>
        <end position="356"/>
    </location>
</feature>
<evidence type="ECO:0000256" key="7">
    <source>
        <dbReference type="SAM" id="Phobius"/>
    </source>
</evidence>
<evidence type="ECO:0000256" key="5">
    <source>
        <dbReference type="ARBA" id="ARBA00022989"/>
    </source>
</evidence>
<keyword evidence="4 7" id="KW-0812">Transmembrane</keyword>
<dbReference type="InterPro" id="IPR001036">
    <property type="entry name" value="Acrflvin-R"/>
</dbReference>
<reference evidence="8" key="1">
    <citation type="journal article" date="2015" name="Nature">
        <title>Complex archaea that bridge the gap between prokaryotes and eukaryotes.</title>
        <authorList>
            <person name="Spang A."/>
            <person name="Saw J.H."/>
            <person name="Jorgensen S.L."/>
            <person name="Zaremba-Niedzwiedzka K."/>
            <person name="Martijn J."/>
            <person name="Lind A.E."/>
            <person name="van Eijk R."/>
            <person name="Schleper C."/>
            <person name="Guy L."/>
            <person name="Ettema T.J."/>
        </authorList>
    </citation>
    <scope>NUCLEOTIDE SEQUENCE</scope>
</reference>
<dbReference type="InterPro" id="IPR004763">
    <property type="entry name" value="CusA-like"/>
</dbReference>
<keyword evidence="3" id="KW-1003">Cell membrane</keyword>
<dbReference type="SUPFAM" id="SSF82866">
    <property type="entry name" value="Multidrug efflux transporter AcrB transmembrane domain"/>
    <property type="match status" value="2"/>
</dbReference>
<dbReference type="Gene3D" id="3.30.70.1440">
    <property type="entry name" value="Multidrug efflux transporter AcrB pore domain"/>
    <property type="match status" value="1"/>
</dbReference>
<evidence type="ECO:0000256" key="1">
    <source>
        <dbReference type="ARBA" id="ARBA00004651"/>
    </source>
</evidence>
<sequence>MLNKIIHWSLTNRAIVIYMTALILILGVYTTSKIPVDVFPDLTAPTVTILTEAHGMAPEEVEILISFPIESALNGAPNVRRVRSTSAIGLSIVWVEFDWGMDIYNARQIVNEKIQQVVAQLPAESDPPFMAPISSLMGEIMLIGLTGENVSPMELRSIADWEIRRRLLSVRGVSQVIPIGGDVKQYQITVDPLRMKEYKISFQQIETAIKEANENSASGFTVQSGMEYIIRGLGRIQTLEDLKNSVVTTIDSKPILMKHIAEVAFGPKIKRGTASVNKQPAVIVSIMKQPGINTLQLTKELDGILDDIQSKLPPNIKIDKEIFKQADFISVAISNVFHAIRDGGILVVIILFIFLLNFRTTFISSLAIPVSLLLTLFVMKLADITINTMTLGGMAIAVGILVDDAIISVENVFRRLKQNSHLPEDQKKNDFLVILNAANEIRRPILFATLIIILVFAPLFFLSGFEGRLLRPLGFTYILSIFASLVVALTITPVLSYYLLPKLKALKQKGDPPVVRILKSSYKPILQKVLKHPRMVLSIAFLLVAISIGLIPILGRSFLPNFNEGTLTLSVNTAPGTSLAESDKIGDMVETILLDQPEVVSTARRTGRAELDEHAQEVTGAEVDVKLQMKNRDKDSFLAELRKQLSLIPGTFIGIGQPISHRIDHLLSGTKSQITVKIFGPDIYKLRSLGNRVKDLMEEIEGVVDLAIEQQHEIPQIQIKFNRLDMARYGLTTHDVAENIEIAFQGKVVSRILEGQRSFEILLRYGEEFRKNLESIKRTIIDTPSGYKIPLQQVADIRYEKGPNFISRENVQRKIVVHCNVAGKDLRSVVNTIESEISSKLDIPSNYYISYGGQFESEERASRTILIVSLISLLTIFVLLAISYQSIKSAILIIINLPLALIGGIVAVFLAGGILSIPSLVGFVTLLGIATRNGIMLISHYNHLIKEENKTLEEAVIQGSLERLIPILMTALTTSLALIPLAARGSAPGNEIQSPMAVVILGGLVTATFLNMIVMPVLFHRYFKKTA</sequence>
<dbReference type="GO" id="GO:0042910">
    <property type="term" value="F:xenobiotic transmembrane transporter activity"/>
    <property type="evidence" value="ECO:0007669"/>
    <property type="project" value="TreeGrafter"/>
</dbReference>
<feature type="transmembrane region" description="Helical" evidence="7">
    <location>
        <begin position="363"/>
        <end position="382"/>
    </location>
</feature>
<dbReference type="SUPFAM" id="SSF82714">
    <property type="entry name" value="Multidrug efflux transporter AcrB TolC docking domain, DN and DC subdomains"/>
    <property type="match status" value="2"/>
</dbReference>
<accession>A0A0F9NSA5</accession>
<comment type="subcellular location">
    <subcellularLocation>
        <location evidence="1">Cell membrane</location>
        <topology evidence="1">Multi-pass membrane protein</topology>
    </subcellularLocation>
</comment>
<evidence type="ECO:0000256" key="4">
    <source>
        <dbReference type="ARBA" id="ARBA00022692"/>
    </source>
</evidence>
<feature type="transmembrane region" description="Helical" evidence="7">
    <location>
        <begin position="12"/>
        <end position="30"/>
    </location>
</feature>
<name>A0A0F9NSA5_9ZZZZ</name>
<evidence type="ECO:0000256" key="2">
    <source>
        <dbReference type="ARBA" id="ARBA00022448"/>
    </source>
</evidence>
<feature type="transmembrane region" description="Helical" evidence="7">
    <location>
        <begin position="964"/>
        <end position="983"/>
    </location>
</feature>
<dbReference type="SUPFAM" id="SSF82693">
    <property type="entry name" value="Multidrug efflux transporter AcrB pore domain, PN1, PN2, PC1 and PC2 subdomains"/>
    <property type="match status" value="2"/>
</dbReference>
<dbReference type="InterPro" id="IPR027463">
    <property type="entry name" value="AcrB_DN_DC_subdom"/>
</dbReference>
<feature type="transmembrane region" description="Helical" evidence="7">
    <location>
        <begin position="891"/>
        <end position="914"/>
    </location>
</feature>
<feature type="transmembrane region" description="Helical" evidence="7">
    <location>
        <begin position="995"/>
        <end position="1019"/>
    </location>
</feature>
<keyword evidence="6 7" id="KW-0472">Membrane</keyword>
<dbReference type="Gene3D" id="3.30.70.1430">
    <property type="entry name" value="Multidrug efflux transporter AcrB pore domain"/>
    <property type="match status" value="2"/>
</dbReference>
<evidence type="ECO:0000256" key="3">
    <source>
        <dbReference type="ARBA" id="ARBA00022475"/>
    </source>
</evidence>
<dbReference type="Gene3D" id="3.30.70.1320">
    <property type="entry name" value="Multidrug efflux transporter AcrB pore domain like"/>
    <property type="match status" value="1"/>
</dbReference>
<dbReference type="PANTHER" id="PTHR32063">
    <property type="match status" value="1"/>
</dbReference>
<evidence type="ECO:0000313" key="8">
    <source>
        <dbReference type="EMBL" id="KKN20769.1"/>
    </source>
</evidence>
<evidence type="ECO:0000256" key="6">
    <source>
        <dbReference type="ARBA" id="ARBA00023136"/>
    </source>
</evidence>
<feature type="transmembrane region" description="Helical" evidence="7">
    <location>
        <begin position="920"/>
        <end position="943"/>
    </location>
</feature>
<dbReference type="Gene3D" id="3.30.2090.10">
    <property type="entry name" value="Multidrug efflux transporter AcrB TolC docking domain, DN and DC subdomains"/>
    <property type="match status" value="2"/>
</dbReference>
<keyword evidence="5 7" id="KW-1133">Transmembrane helix</keyword>
<dbReference type="NCBIfam" id="TIGR00914">
    <property type="entry name" value="2A0601"/>
    <property type="match status" value="1"/>
</dbReference>
<comment type="caution">
    <text evidence="8">The sequence shown here is derived from an EMBL/GenBank/DDBJ whole genome shotgun (WGS) entry which is preliminary data.</text>
</comment>
<feature type="transmembrane region" description="Helical" evidence="7">
    <location>
        <begin position="865"/>
        <end position="884"/>
    </location>
</feature>
<feature type="transmembrane region" description="Helical" evidence="7">
    <location>
        <begin position="445"/>
        <end position="465"/>
    </location>
</feature>
<dbReference type="Gene3D" id="1.20.1640.10">
    <property type="entry name" value="Multidrug efflux transporter AcrB transmembrane domain"/>
    <property type="match status" value="2"/>
</dbReference>
<evidence type="ECO:0008006" key="9">
    <source>
        <dbReference type="Google" id="ProtNLM"/>
    </source>
</evidence>
<feature type="transmembrane region" description="Helical" evidence="7">
    <location>
        <begin position="388"/>
        <end position="407"/>
    </location>
</feature>
<protein>
    <recommendedName>
        <fullName evidence="9">CusA/CzcA family heavy metal efflux RND transporter</fullName>
    </recommendedName>
</protein>
<dbReference type="Pfam" id="PF00873">
    <property type="entry name" value="ACR_tran"/>
    <property type="match status" value="1"/>
</dbReference>
<dbReference type="PANTHER" id="PTHR32063:SF4">
    <property type="entry name" value="SLR6043 PROTEIN"/>
    <property type="match status" value="1"/>
</dbReference>
<feature type="transmembrane region" description="Helical" evidence="7">
    <location>
        <begin position="535"/>
        <end position="554"/>
    </location>
</feature>
<proteinExistence type="predicted"/>
<gene>
    <name evidence="8" type="ORF">LCGC14_0932190</name>
</gene>
<dbReference type="GO" id="GO:0008324">
    <property type="term" value="F:monoatomic cation transmembrane transporter activity"/>
    <property type="evidence" value="ECO:0007669"/>
    <property type="project" value="InterPro"/>
</dbReference>
<dbReference type="PRINTS" id="PR00702">
    <property type="entry name" value="ACRIFLAVINRP"/>
</dbReference>
<feature type="transmembrane region" description="Helical" evidence="7">
    <location>
        <begin position="477"/>
        <end position="500"/>
    </location>
</feature>